<feature type="chain" id="PRO_5021699065" evidence="2">
    <location>
        <begin position="25"/>
        <end position="270"/>
    </location>
</feature>
<comment type="caution">
    <text evidence="3">The sequence shown here is derived from an EMBL/GenBank/DDBJ whole genome shotgun (WGS) entry which is preliminary data.</text>
</comment>
<feature type="region of interest" description="Disordered" evidence="1">
    <location>
        <begin position="76"/>
        <end position="109"/>
    </location>
</feature>
<dbReference type="OrthoDB" id="8756649at2"/>
<accession>A0A562QVE1</accession>
<dbReference type="Proteomes" id="UP000318431">
    <property type="component" value="Unassembled WGS sequence"/>
</dbReference>
<keyword evidence="2" id="KW-0732">Signal</keyword>
<dbReference type="RefSeq" id="WP_145653041.1">
    <property type="nucleotide sequence ID" value="NZ_VLLB01000014.1"/>
</dbReference>
<protein>
    <submittedName>
        <fullName evidence="3">Putative secreted protein with PEP-CTERM sorting signal</fullName>
    </submittedName>
</protein>
<dbReference type="AlphaFoldDB" id="A0A562QVE1"/>
<reference evidence="3 4" key="1">
    <citation type="journal article" date="2015" name="Stand. Genomic Sci.">
        <title>Genomic Encyclopedia of Bacterial and Archaeal Type Strains, Phase III: the genomes of soil and plant-associated and newly described type strains.</title>
        <authorList>
            <person name="Whitman W.B."/>
            <person name="Woyke T."/>
            <person name="Klenk H.P."/>
            <person name="Zhou Y."/>
            <person name="Lilburn T.G."/>
            <person name="Beck B.J."/>
            <person name="De Vos P."/>
            <person name="Vandamme P."/>
            <person name="Eisen J.A."/>
            <person name="Garrity G."/>
            <person name="Hugenholtz P."/>
            <person name="Kyrpides N.C."/>
        </authorList>
    </citation>
    <scope>NUCLEOTIDE SEQUENCE [LARGE SCALE GENOMIC DNA]</scope>
    <source>
        <strain evidence="3 4">CGMCC 1.10822</strain>
    </source>
</reference>
<organism evidence="3 4">
    <name type="scientific">Pseudoduganella lurida</name>
    <dbReference type="NCBI Taxonomy" id="1036180"/>
    <lineage>
        <taxon>Bacteria</taxon>
        <taxon>Pseudomonadati</taxon>
        <taxon>Pseudomonadota</taxon>
        <taxon>Betaproteobacteria</taxon>
        <taxon>Burkholderiales</taxon>
        <taxon>Oxalobacteraceae</taxon>
        <taxon>Telluria group</taxon>
        <taxon>Pseudoduganella</taxon>
    </lineage>
</organism>
<evidence type="ECO:0000313" key="4">
    <source>
        <dbReference type="Proteomes" id="UP000318431"/>
    </source>
</evidence>
<sequence>MKPLARLAATLLSLLLLLSGAAGAAGTATATLSNLQLGALDLTPLDGHAAGFTVDTLSTSLGAYVFWPEDGLSDELQPDPYRPGSVSVQYGPSGGTAATSGAPGNLSTSSSAHANLGDYGFTGGFADQLVWLTLRPHTVLTVGGHFDTFAERTVEQGRDFDAYNEIVVQIADENFNIVTSLWRTSNVFPGSDPSETLDEDFTLAYANGSDSDLLVSLYLSAWSDVITLPAVPEPTVPAMLCAGLLVIGMAARGRRAGSGSAPFDAAPVSA</sequence>
<evidence type="ECO:0000256" key="1">
    <source>
        <dbReference type="SAM" id="MobiDB-lite"/>
    </source>
</evidence>
<evidence type="ECO:0000256" key="2">
    <source>
        <dbReference type="SAM" id="SignalP"/>
    </source>
</evidence>
<evidence type="ECO:0000313" key="3">
    <source>
        <dbReference type="EMBL" id="TWI60727.1"/>
    </source>
</evidence>
<name>A0A562QVE1_9BURK</name>
<feature type="signal peptide" evidence="2">
    <location>
        <begin position="1"/>
        <end position="24"/>
    </location>
</feature>
<dbReference type="EMBL" id="VLLB01000014">
    <property type="protein sequence ID" value="TWI60727.1"/>
    <property type="molecule type" value="Genomic_DNA"/>
</dbReference>
<keyword evidence="4" id="KW-1185">Reference proteome</keyword>
<proteinExistence type="predicted"/>
<gene>
    <name evidence="3" type="ORF">IP91_04920</name>
</gene>
<feature type="compositionally biased region" description="Low complexity" evidence="1">
    <location>
        <begin position="95"/>
        <end position="104"/>
    </location>
</feature>